<evidence type="ECO:0008006" key="3">
    <source>
        <dbReference type="Google" id="ProtNLM"/>
    </source>
</evidence>
<protein>
    <recommendedName>
        <fullName evidence="3">Lipoprotein</fullName>
    </recommendedName>
</protein>
<dbReference type="RefSeq" id="WP_073604295.1">
    <property type="nucleotide sequence ID" value="NZ_FQXZ01000029.1"/>
</dbReference>
<dbReference type="Proteomes" id="UP000184608">
    <property type="component" value="Unassembled WGS sequence"/>
</dbReference>
<name>A0A1M5ZFM2_9VIBR</name>
<dbReference type="PROSITE" id="PS51257">
    <property type="entry name" value="PROKAR_LIPOPROTEIN"/>
    <property type="match status" value="1"/>
</dbReference>
<evidence type="ECO:0000313" key="1">
    <source>
        <dbReference type="EMBL" id="SHI22683.1"/>
    </source>
</evidence>
<dbReference type="EMBL" id="FQXZ01000029">
    <property type="protein sequence ID" value="SHI22683.1"/>
    <property type="molecule type" value="Genomic_DNA"/>
</dbReference>
<keyword evidence="2" id="KW-1185">Reference proteome</keyword>
<evidence type="ECO:0000313" key="2">
    <source>
        <dbReference type="Proteomes" id="UP000184608"/>
    </source>
</evidence>
<dbReference type="OrthoDB" id="6103199at2"/>
<accession>A0A1M5ZFM2</accession>
<gene>
    <name evidence="1" type="ORF">VA7868_02634</name>
</gene>
<organism evidence="1 2">
    <name type="scientific">Vibrio aerogenes CECT 7868</name>
    <dbReference type="NCBI Taxonomy" id="1216006"/>
    <lineage>
        <taxon>Bacteria</taxon>
        <taxon>Pseudomonadati</taxon>
        <taxon>Pseudomonadota</taxon>
        <taxon>Gammaproteobacteria</taxon>
        <taxon>Vibrionales</taxon>
        <taxon>Vibrionaceae</taxon>
        <taxon>Vibrio</taxon>
    </lineage>
</organism>
<dbReference type="AlphaFoldDB" id="A0A1M5ZFM2"/>
<sequence length="184" mass="20672">MQRFLLVLISVLFFSGCAGHKYYYYMEPTPLKKEVTKYSLGEVKVNLILGHGAIPGDNKFASESVLNQEFYDFIKKNMEEKGILASEKGENTPEVNIVVNYIRKFNYGGKALNKPDVSHDVTVFQNGNKLARFGKDHYTTAYGFLEDTAVTLEIAAFTWDEEDEPRDVALISSLIVKDLAGLGQ</sequence>
<reference evidence="1 2" key="1">
    <citation type="submission" date="2016-11" db="EMBL/GenBank/DDBJ databases">
        <authorList>
            <person name="Jaros S."/>
            <person name="Januszkiewicz K."/>
            <person name="Wedrychowicz H."/>
        </authorList>
    </citation>
    <scope>NUCLEOTIDE SEQUENCE [LARGE SCALE GENOMIC DNA]</scope>
    <source>
        <strain evidence="1 2">CECT 7868</strain>
    </source>
</reference>
<proteinExistence type="predicted"/>